<dbReference type="EMBL" id="CASHTH010002554">
    <property type="protein sequence ID" value="CAI8031674.1"/>
    <property type="molecule type" value="Genomic_DNA"/>
</dbReference>
<dbReference type="AlphaFoldDB" id="A0AA35WSZ1"/>
<gene>
    <name evidence="1" type="ORF">GBAR_LOCUS17968</name>
</gene>
<comment type="caution">
    <text evidence="1">The sequence shown here is derived from an EMBL/GenBank/DDBJ whole genome shotgun (WGS) entry which is preliminary data.</text>
</comment>
<evidence type="ECO:0000313" key="2">
    <source>
        <dbReference type="Proteomes" id="UP001174909"/>
    </source>
</evidence>
<dbReference type="Proteomes" id="UP001174909">
    <property type="component" value="Unassembled WGS sequence"/>
</dbReference>
<reference evidence="1" key="1">
    <citation type="submission" date="2023-03" db="EMBL/GenBank/DDBJ databases">
        <authorList>
            <person name="Steffen K."/>
            <person name="Cardenas P."/>
        </authorList>
    </citation>
    <scope>NUCLEOTIDE SEQUENCE</scope>
</reference>
<name>A0AA35WSZ1_GEOBA</name>
<accession>A0AA35WSZ1</accession>
<keyword evidence="2" id="KW-1185">Reference proteome</keyword>
<proteinExistence type="predicted"/>
<evidence type="ECO:0000313" key="1">
    <source>
        <dbReference type="EMBL" id="CAI8031674.1"/>
    </source>
</evidence>
<organism evidence="1 2">
    <name type="scientific">Geodia barretti</name>
    <name type="common">Barrett's horny sponge</name>
    <dbReference type="NCBI Taxonomy" id="519541"/>
    <lineage>
        <taxon>Eukaryota</taxon>
        <taxon>Metazoa</taxon>
        <taxon>Porifera</taxon>
        <taxon>Demospongiae</taxon>
        <taxon>Heteroscleromorpha</taxon>
        <taxon>Tetractinellida</taxon>
        <taxon>Astrophorina</taxon>
        <taxon>Geodiidae</taxon>
        <taxon>Geodia</taxon>
    </lineage>
</organism>
<sequence length="37" mass="4262">MNTSNLETPLDCLLSRHTLFFGEMKEREEQTGGEICM</sequence>
<protein>
    <submittedName>
        <fullName evidence="1">Uncharacterized protein</fullName>
    </submittedName>
</protein>